<evidence type="ECO:0000313" key="3">
    <source>
        <dbReference type="Proteomes" id="UP000662904"/>
    </source>
</evidence>
<accession>A0A8A0RP86</accession>
<dbReference type="KEGG" id="kme:H0A61_02104"/>
<dbReference type="Gene3D" id="3.30.830.10">
    <property type="entry name" value="Metalloenzyme, LuxS/M16 peptidase-like"/>
    <property type="match status" value="2"/>
</dbReference>
<protein>
    <submittedName>
        <fullName evidence="2">Putative zinc protease</fullName>
        <ecNumber evidence="2">3.4.24.-</ecNumber>
    </submittedName>
</protein>
<dbReference type="GO" id="GO:0046872">
    <property type="term" value="F:metal ion binding"/>
    <property type="evidence" value="ECO:0007669"/>
    <property type="project" value="InterPro"/>
</dbReference>
<gene>
    <name evidence="2" type="ORF">H0A61_02104</name>
</gene>
<sequence>MERDLVKRQLKNGINVHILPTEKFKTTLIKVFIHQDLGKELVTKTSLVPLVLKRGCSRFPTAQKIRMYFEELYGADFDADVLKKGERHILVFETDLVNEKFIGGKNDILRNGLLALREIMVDPLVENGGFKEEYVVQEKDVLKREILSLFNNKMQYAIERCIQEMCKDEDYSLFRYGRIEDLDSIDKISLYKYYLEMIKTNPIDIYIMGDVDPDRDFPIIEEAFSYDRGQCKVLKQTLVNKEVLKEKTVFEKQNVEQGKLSLGLRTYTTYSDDDYYPLLMANGILGGGPHSKLFQNVREKASLAYYAFSRIEKTKGLMLITSGIEIGNYDRALEIILQQIQDLKNGHITEYEIESTRKMLINSFRETSDNPSATINLYLDGIINNRNETIDDMIKQVKEVDKEEIVEVSQKIKLDTIYFLTNNKD</sequence>
<organism evidence="2 3">
    <name type="scientific">Koleobacter methoxysyntrophicus</name>
    <dbReference type="NCBI Taxonomy" id="2751313"/>
    <lineage>
        <taxon>Bacteria</taxon>
        <taxon>Bacillati</taxon>
        <taxon>Bacillota</taxon>
        <taxon>Clostridia</taxon>
        <taxon>Koleobacterales</taxon>
        <taxon>Koleobacteraceae</taxon>
        <taxon>Koleobacter</taxon>
    </lineage>
</organism>
<dbReference type="RefSeq" id="WP_206707063.1">
    <property type="nucleotide sequence ID" value="NZ_CP059066.1"/>
</dbReference>
<dbReference type="GO" id="GO:0006508">
    <property type="term" value="P:proteolysis"/>
    <property type="evidence" value="ECO:0007669"/>
    <property type="project" value="UniProtKB-KW"/>
</dbReference>
<dbReference type="PANTHER" id="PTHR11851:SF186">
    <property type="entry name" value="INACTIVE METALLOPROTEASE YMFF-RELATED"/>
    <property type="match status" value="1"/>
</dbReference>
<dbReference type="SUPFAM" id="SSF63411">
    <property type="entry name" value="LuxS/MPP-like metallohydrolase"/>
    <property type="match status" value="2"/>
</dbReference>
<dbReference type="InterPro" id="IPR011249">
    <property type="entry name" value="Metalloenz_LuxS/M16"/>
</dbReference>
<keyword evidence="2" id="KW-0645">Protease</keyword>
<evidence type="ECO:0000313" key="2">
    <source>
        <dbReference type="EMBL" id="QSQ09724.1"/>
    </source>
</evidence>
<reference evidence="2" key="1">
    <citation type="submission" date="2020-07" db="EMBL/GenBank/DDBJ databases">
        <title>Koleobacter methoxysyntrophicus gen. nov., sp. nov., a novel anaerobic bacterium isolated from deep subsurface oil field and proposal of Koleobacterales ord. nov. in the phylum Firmicutes.</title>
        <authorList>
            <person name="Sakamoto S."/>
            <person name="Tamaki H."/>
        </authorList>
    </citation>
    <scope>NUCLEOTIDE SEQUENCE</scope>
    <source>
        <strain evidence="2">NRmbB1</strain>
    </source>
</reference>
<dbReference type="Pfam" id="PF05193">
    <property type="entry name" value="Peptidase_M16_C"/>
    <property type="match status" value="1"/>
</dbReference>
<feature type="domain" description="Peptidase M16 C-terminal" evidence="1">
    <location>
        <begin position="187"/>
        <end position="360"/>
    </location>
</feature>
<dbReference type="InterPro" id="IPR050361">
    <property type="entry name" value="MPP/UQCRC_Complex"/>
</dbReference>
<dbReference type="EMBL" id="CP059066">
    <property type="protein sequence ID" value="QSQ09724.1"/>
    <property type="molecule type" value="Genomic_DNA"/>
</dbReference>
<dbReference type="GO" id="GO:0008233">
    <property type="term" value="F:peptidase activity"/>
    <property type="evidence" value="ECO:0007669"/>
    <property type="project" value="UniProtKB-KW"/>
</dbReference>
<name>A0A8A0RP86_9FIRM</name>
<keyword evidence="2" id="KW-0378">Hydrolase</keyword>
<proteinExistence type="predicted"/>
<dbReference type="EC" id="3.4.24.-" evidence="2"/>
<keyword evidence="3" id="KW-1185">Reference proteome</keyword>
<dbReference type="PANTHER" id="PTHR11851">
    <property type="entry name" value="METALLOPROTEASE"/>
    <property type="match status" value="1"/>
</dbReference>
<dbReference type="NCBIfam" id="NF047422">
    <property type="entry name" value="YfmF_fam"/>
    <property type="match status" value="1"/>
</dbReference>
<dbReference type="AlphaFoldDB" id="A0A8A0RP86"/>
<evidence type="ECO:0000259" key="1">
    <source>
        <dbReference type="Pfam" id="PF05193"/>
    </source>
</evidence>
<dbReference type="Proteomes" id="UP000662904">
    <property type="component" value="Chromosome"/>
</dbReference>
<dbReference type="InterPro" id="IPR007863">
    <property type="entry name" value="Peptidase_M16_C"/>
</dbReference>